<feature type="region of interest" description="Disordered" evidence="4">
    <location>
        <begin position="633"/>
        <end position="657"/>
    </location>
</feature>
<dbReference type="AlphaFoldDB" id="A0A9Q1QEE4"/>
<dbReference type="CDD" id="cd12330">
    <property type="entry name" value="RRM2_Hrp1p"/>
    <property type="match status" value="1"/>
</dbReference>
<dbReference type="Proteomes" id="UP001153076">
    <property type="component" value="Unassembled WGS sequence"/>
</dbReference>
<dbReference type="OrthoDB" id="760436at2759"/>
<dbReference type="Pfam" id="PF00076">
    <property type="entry name" value="RRM_1"/>
    <property type="match status" value="2"/>
</dbReference>
<evidence type="ECO:0000256" key="1">
    <source>
        <dbReference type="ARBA" id="ARBA00022737"/>
    </source>
</evidence>
<gene>
    <name evidence="6" type="ORF">Cgig2_005346</name>
</gene>
<dbReference type="InterPro" id="IPR000504">
    <property type="entry name" value="RRM_dom"/>
</dbReference>
<evidence type="ECO:0000256" key="4">
    <source>
        <dbReference type="SAM" id="MobiDB-lite"/>
    </source>
</evidence>
<dbReference type="FunFam" id="3.30.70.330:FF:000102">
    <property type="entry name" value="Heterogeneous nuclear ribonucleoprotein 1"/>
    <property type="match status" value="1"/>
</dbReference>
<evidence type="ECO:0000259" key="5">
    <source>
        <dbReference type="PROSITE" id="PS50102"/>
    </source>
</evidence>
<dbReference type="Gene3D" id="3.30.70.330">
    <property type="match status" value="2"/>
</dbReference>
<evidence type="ECO:0000313" key="7">
    <source>
        <dbReference type="Proteomes" id="UP001153076"/>
    </source>
</evidence>
<proteinExistence type="predicted"/>
<evidence type="ECO:0000256" key="3">
    <source>
        <dbReference type="PROSITE-ProRule" id="PRU00176"/>
    </source>
</evidence>
<dbReference type="CDD" id="cd12325">
    <property type="entry name" value="RRM1_hnRNPA_hnRNPD_like"/>
    <property type="match status" value="1"/>
</dbReference>
<dbReference type="SMART" id="SM00360">
    <property type="entry name" value="RRM"/>
    <property type="match status" value="2"/>
</dbReference>
<dbReference type="PANTHER" id="PTHR48032">
    <property type="entry name" value="RNA-BINDING PROTEIN MUSASHI HOMOLOG RBP6"/>
    <property type="match status" value="1"/>
</dbReference>
<feature type="domain" description="RRM" evidence="5">
    <location>
        <begin position="339"/>
        <end position="429"/>
    </location>
</feature>
<comment type="caution">
    <text evidence="6">The sequence shown here is derived from an EMBL/GenBank/DDBJ whole genome shotgun (WGS) entry which is preliminary data.</text>
</comment>
<protein>
    <recommendedName>
        <fullName evidence="5">RRM domain-containing protein</fullName>
    </recommendedName>
</protein>
<sequence length="657" mass="73133">MPSAAIAKAAASRYSSFDSQSSTSSSIDLKPSSKLNLSARIPELLQMGLPEPMPSSRLTRNDQNFASMVKKSMEKRSVSKTTTKTTTDRQLPAIVPADCTAEDLKKSARKASNLTTLPKKLFGKMGGSADNNTKALTEVKTNTRTLAMVLRSERELLSLNKDHQTHIAHLNSFLEDRNQEQREEIKALKSVVLFPDEMNSQLQVLLAQQGSELKQGRQVILTLQRQISSLTGQLQSLSEDLAEDWSSDVDPGTPDSPDDMLLKDMNPCLTPCYSKMKSKDYETTTYDHPDNEEAYEVYLKGRKLSRSYEVSQVQEQEQHNSCPCGFLQSSMRIQGWGMEKIFVGGISWDTNEDRLREYFQKFGEVVEAVIMKDRATGRARGFGFVVYADQAVAELVVRQKHIIDGRTVEAKKAVPRDDQHILNISRSSPIASTVAVRTKKIFVGGLASTVTEADFRRYFDQFGTITDVVVMYDHNTQRPRGFGFITYDSEGAVERALVKTFHELNGKMVEVKRAVPKEFSPGPNRNLLGIGSSSLSRVNSFINGYGQGYNPNPFAGHGINIDETHSPLSDARSGLLSFSPSNFGIVSNYEQRMSPCYGEAANLFPKLNYKEGFNRLQASNVITHGGFADQFDIVSRGSDPPDPSSSSWSLWGEWEQE</sequence>
<reference evidence="6" key="1">
    <citation type="submission" date="2022-04" db="EMBL/GenBank/DDBJ databases">
        <title>Carnegiea gigantea Genome sequencing and assembly v2.</title>
        <authorList>
            <person name="Copetti D."/>
            <person name="Sanderson M.J."/>
            <person name="Burquez A."/>
            <person name="Wojciechowski M.F."/>
        </authorList>
    </citation>
    <scope>NUCLEOTIDE SEQUENCE</scope>
    <source>
        <strain evidence="6">SGP5-SGP5p</strain>
        <tissue evidence="6">Aerial part</tissue>
    </source>
</reference>
<dbReference type="FunFam" id="3.30.70.330:FF:000051">
    <property type="entry name" value="Heterogeneous nuclear ribonucleoprotein 1"/>
    <property type="match status" value="1"/>
</dbReference>
<evidence type="ECO:0000256" key="2">
    <source>
        <dbReference type="ARBA" id="ARBA00022884"/>
    </source>
</evidence>
<dbReference type="GO" id="GO:0003729">
    <property type="term" value="F:mRNA binding"/>
    <property type="evidence" value="ECO:0007669"/>
    <property type="project" value="TreeGrafter"/>
</dbReference>
<dbReference type="InterPro" id="IPR012677">
    <property type="entry name" value="Nucleotide-bd_a/b_plait_sf"/>
</dbReference>
<keyword evidence="7" id="KW-1185">Reference proteome</keyword>
<dbReference type="SUPFAM" id="SSF54928">
    <property type="entry name" value="RNA-binding domain, RBD"/>
    <property type="match status" value="2"/>
</dbReference>
<dbReference type="EMBL" id="JAKOGI010000291">
    <property type="protein sequence ID" value="KAJ8437595.1"/>
    <property type="molecule type" value="Genomic_DNA"/>
</dbReference>
<name>A0A9Q1QEE4_9CARY</name>
<keyword evidence="1" id="KW-0677">Repeat</keyword>
<evidence type="ECO:0000313" key="6">
    <source>
        <dbReference type="EMBL" id="KAJ8437595.1"/>
    </source>
</evidence>
<dbReference type="PROSITE" id="PS50102">
    <property type="entry name" value="RRM"/>
    <property type="match status" value="2"/>
</dbReference>
<keyword evidence="2 3" id="KW-0694">RNA-binding</keyword>
<dbReference type="PANTHER" id="PTHR48032:SF1">
    <property type="entry name" value="RNA-BINDING (RRM_RBD_RNP MOTIFS) FAMILY PROTEIN"/>
    <property type="match status" value="1"/>
</dbReference>
<dbReference type="InterPro" id="IPR035979">
    <property type="entry name" value="RBD_domain_sf"/>
</dbReference>
<feature type="domain" description="RRM" evidence="5">
    <location>
        <begin position="439"/>
        <end position="516"/>
    </location>
</feature>
<feature type="region of interest" description="Disordered" evidence="4">
    <location>
        <begin position="241"/>
        <end position="261"/>
    </location>
</feature>
<organism evidence="6 7">
    <name type="scientific">Carnegiea gigantea</name>
    <dbReference type="NCBI Taxonomy" id="171969"/>
    <lineage>
        <taxon>Eukaryota</taxon>
        <taxon>Viridiplantae</taxon>
        <taxon>Streptophyta</taxon>
        <taxon>Embryophyta</taxon>
        <taxon>Tracheophyta</taxon>
        <taxon>Spermatophyta</taxon>
        <taxon>Magnoliopsida</taxon>
        <taxon>eudicotyledons</taxon>
        <taxon>Gunneridae</taxon>
        <taxon>Pentapetalae</taxon>
        <taxon>Caryophyllales</taxon>
        <taxon>Cactineae</taxon>
        <taxon>Cactaceae</taxon>
        <taxon>Cactoideae</taxon>
        <taxon>Echinocereeae</taxon>
        <taxon>Carnegiea</taxon>
    </lineage>
</organism>
<dbReference type="GO" id="GO:0006417">
    <property type="term" value="P:regulation of translation"/>
    <property type="evidence" value="ECO:0007669"/>
    <property type="project" value="TreeGrafter"/>
</dbReference>
<accession>A0A9Q1QEE4</accession>